<accession>A0A2M7QEK1</accession>
<dbReference type="Gene3D" id="3.40.50.1000">
    <property type="entry name" value="HAD superfamily/HAD-like"/>
    <property type="match status" value="1"/>
</dbReference>
<dbReference type="EMBL" id="PFLF01000033">
    <property type="protein sequence ID" value="PIY69337.1"/>
    <property type="molecule type" value="Genomic_DNA"/>
</dbReference>
<name>A0A2M7QEK1_9BACT</name>
<dbReference type="InterPro" id="IPR023214">
    <property type="entry name" value="HAD_sf"/>
</dbReference>
<dbReference type="GO" id="GO:0046872">
    <property type="term" value="F:metal ion binding"/>
    <property type="evidence" value="ECO:0007669"/>
    <property type="project" value="UniProtKB-KW"/>
</dbReference>
<dbReference type="InterPro" id="IPR050582">
    <property type="entry name" value="HAD-like_SerB"/>
</dbReference>
<proteinExistence type="predicted"/>
<dbReference type="NCBIfam" id="TIGR01488">
    <property type="entry name" value="HAD-SF-IB"/>
    <property type="match status" value="1"/>
</dbReference>
<evidence type="ECO:0000313" key="4">
    <source>
        <dbReference type="EMBL" id="PIY69337.1"/>
    </source>
</evidence>
<keyword evidence="1" id="KW-0479">Metal-binding</keyword>
<evidence type="ECO:0008006" key="6">
    <source>
        <dbReference type="Google" id="ProtNLM"/>
    </source>
</evidence>
<dbReference type="Pfam" id="PF12710">
    <property type="entry name" value="HAD"/>
    <property type="match status" value="1"/>
</dbReference>
<gene>
    <name evidence="4" type="ORF">COY90_01200</name>
</gene>
<dbReference type="InterPro" id="IPR036412">
    <property type="entry name" value="HAD-like_sf"/>
</dbReference>
<organism evidence="4 5">
    <name type="scientific">Candidatus Roizmanbacteria bacterium CG_4_10_14_0_8_um_filter_39_9</name>
    <dbReference type="NCBI Taxonomy" id="1974829"/>
    <lineage>
        <taxon>Bacteria</taxon>
        <taxon>Candidatus Roizmaniibacteriota</taxon>
    </lineage>
</organism>
<sequence length="229" mass="26028">MKTVAFFDLDKTLYDGYSVVDFFYQYILPNKLASNEILNLAQKLSADFNSKKISYNEATEKTVMLCAEVLKGRTIEIVSKWQEAFFQPSKLFPYVLELFRFLKEKKVEAYIISASIEPIVTHISNFIGVKSFSSEVEIIDNVYSGKVFNILNDRKKSTTIKDILDPKLKPISLGFGDSMGDVSLLDSVTYGLLFEPADASLIERAKRSDWRIVNRNSIFSEVTKIINGL</sequence>
<keyword evidence="2" id="KW-0378">Hydrolase</keyword>
<evidence type="ECO:0000256" key="2">
    <source>
        <dbReference type="ARBA" id="ARBA00022801"/>
    </source>
</evidence>
<reference evidence="5" key="1">
    <citation type="submission" date="2017-09" db="EMBL/GenBank/DDBJ databases">
        <title>Depth-based differentiation of microbial function through sediment-hosted aquifers and enrichment of novel symbionts in the deep terrestrial subsurface.</title>
        <authorList>
            <person name="Probst A.J."/>
            <person name="Ladd B."/>
            <person name="Jarett J.K."/>
            <person name="Geller-Mcgrath D.E."/>
            <person name="Sieber C.M.K."/>
            <person name="Emerson J.B."/>
            <person name="Anantharaman K."/>
            <person name="Thomas B.C."/>
            <person name="Malmstrom R."/>
            <person name="Stieglmeier M."/>
            <person name="Klingl A."/>
            <person name="Woyke T."/>
            <person name="Ryan C.M."/>
            <person name="Banfield J.F."/>
        </authorList>
    </citation>
    <scope>NUCLEOTIDE SEQUENCE [LARGE SCALE GENOMIC DNA]</scope>
</reference>
<dbReference type="PANTHER" id="PTHR43344">
    <property type="entry name" value="PHOSPHOSERINE PHOSPHATASE"/>
    <property type="match status" value="1"/>
</dbReference>
<dbReference type="AlphaFoldDB" id="A0A2M7QEK1"/>
<dbReference type="Proteomes" id="UP000230108">
    <property type="component" value="Unassembled WGS sequence"/>
</dbReference>
<protein>
    <recommendedName>
        <fullName evidence="6">HAD-IB family hydrolase</fullName>
    </recommendedName>
</protein>
<keyword evidence="3" id="KW-0460">Magnesium</keyword>
<evidence type="ECO:0000313" key="5">
    <source>
        <dbReference type="Proteomes" id="UP000230108"/>
    </source>
</evidence>
<dbReference type="PANTHER" id="PTHR43344:SF13">
    <property type="entry name" value="PHOSPHATASE RV3661-RELATED"/>
    <property type="match status" value="1"/>
</dbReference>
<evidence type="ECO:0000256" key="1">
    <source>
        <dbReference type="ARBA" id="ARBA00022723"/>
    </source>
</evidence>
<dbReference type="SUPFAM" id="SSF56784">
    <property type="entry name" value="HAD-like"/>
    <property type="match status" value="1"/>
</dbReference>
<comment type="caution">
    <text evidence="4">The sequence shown here is derived from an EMBL/GenBank/DDBJ whole genome shotgun (WGS) entry which is preliminary data.</text>
</comment>
<evidence type="ECO:0000256" key="3">
    <source>
        <dbReference type="ARBA" id="ARBA00022842"/>
    </source>
</evidence>
<dbReference type="GO" id="GO:0016787">
    <property type="term" value="F:hydrolase activity"/>
    <property type="evidence" value="ECO:0007669"/>
    <property type="project" value="UniProtKB-KW"/>
</dbReference>